<dbReference type="PANTHER" id="PTHR47470:SF1">
    <property type="entry name" value="FAD-DEPENDENT OXIDOREDUCTASE 2 FAD BINDING DOMAIN-CONTAINING PROTEIN"/>
    <property type="match status" value="1"/>
</dbReference>
<dbReference type="Gene3D" id="3.50.50.60">
    <property type="entry name" value="FAD/NAD(P)-binding domain"/>
    <property type="match status" value="3"/>
</dbReference>
<keyword evidence="4" id="KW-0274">FAD</keyword>
<evidence type="ECO:0000256" key="14">
    <source>
        <dbReference type="ARBA" id="ARBA00049778"/>
    </source>
</evidence>
<dbReference type="InterPro" id="IPR036188">
    <property type="entry name" value="FAD/NAD-bd_sf"/>
</dbReference>
<dbReference type="Pfam" id="PF05199">
    <property type="entry name" value="GMC_oxred_C"/>
    <property type="match status" value="1"/>
</dbReference>
<organism evidence="18 19">
    <name type="scientific">Oldenlandia corymbosa var. corymbosa</name>
    <dbReference type="NCBI Taxonomy" id="529605"/>
    <lineage>
        <taxon>Eukaryota</taxon>
        <taxon>Viridiplantae</taxon>
        <taxon>Streptophyta</taxon>
        <taxon>Embryophyta</taxon>
        <taxon>Tracheophyta</taxon>
        <taxon>Spermatophyta</taxon>
        <taxon>Magnoliopsida</taxon>
        <taxon>eudicotyledons</taxon>
        <taxon>Gunneridae</taxon>
        <taxon>Pentapetalae</taxon>
        <taxon>asterids</taxon>
        <taxon>lamiids</taxon>
        <taxon>Gentianales</taxon>
        <taxon>Rubiaceae</taxon>
        <taxon>Rubioideae</taxon>
        <taxon>Spermacoceae</taxon>
        <taxon>Hedyotis-Oldenlandia complex</taxon>
        <taxon>Oldenlandia</taxon>
    </lineage>
</organism>
<evidence type="ECO:0000256" key="5">
    <source>
        <dbReference type="ARBA" id="ARBA00023002"/>
    </source>
</evidence>
<keyword evidence="15" id="KW-0472">Membrane</keyword>
<evidence type="ECO:0000256" key="10">
    <source>
        <dbReference type="ARBA" id="ARBA00038856"/>
    </source>
</evidence>
<keyword evidence="3" id="KW-0285">Flavoprotein</keyword>
<dbReference type="InterPro" id="IPR029058">
    <property type="entry name" value="AB_hydrolase_fold"/>
</dbReference>
<keyword evidence="5" id="KW-0560">Oxidoreductase</keyword>
<dbReference type="PROSITE" id="PS00198">
    <property type="entry name" value="4FE4S_FER_1"/>
    <property type="match status" value="1"/>
</dbReference>
<dbReference type="GO" id="GO:0050660">
    <property type="term" value="F:flavin adenine dinucleotide binding"/>
    <property type="evidence" value="ECO:0007669"/>
    <property type="project" value="InterPro"/>
</dbReference>
<evidence type="ECO:0000256" key="12">
    <source>
        <dbReference type="ARBA" id="ARBA00049723"/>
    </source>
</evidence>
<evidence type="ECO:0000256" key="7">
    <source>
        <dbReference type="ARBA" id="ARBA00023166"/>
    </source>
</evidence>
<dbReference type="EMBL" id="OX459120">
    <property type="protein sequence ID" value="CAI9097689.1"/>
    <property type="molecule type" value="Genomic_DNA"/>
</dbReference>
<evidence type="ECO:0000256" key="9">
    <source>
        <dbReference type="ARBA" id="ARBA00023235"/>
    </source>
</evidence>
<evidence type="ECO:0000259" key="17">
    <source>
        <dbReference type="Pfam" id="PF05199"/>
    </source>
</evidence>
<feature type="domain" description="Glucose-methanol-choline oxidoreductase N-terminal" evidence="16">
    <location>
        <begin position="18"/>
        <end position="297"/>
    </location>
</feature>
<evidence type="ECO:0000256" key="2">
    <source>
        <dbReference type="ARBA" id="ARBA00022548"/>
    </source>
</evidence>
<evidence type="ECO:0000259" key="16">
    <source>
        <dbReference type="Pfam" id="PF00732"/>
    </source>
</evidence>
<dbReference type="Proteomes" id="UP001161247">
    <property type="component" value="Chromosome 3"/>
</dbReference>
<proteinExistence type="predicted"/>
<dbReference type="InterPro" id="IPR017900">
    <property type="entry name" value="4Fe4S_Fe_S_CS"/>
</dbReference>
<evidence type="ECO:0000313" key="19">
    <source>
        <dbReference type="Proteomes" id="UP001161247"/>
    </source>
</evidence>
<dbReference type="InterPro" id="IPR000172">
    <property type="entry name" value="GMC_OxRdtase_N"/>
</dbReference>
<evidence type="ECO:0000256" key="15">
    <source>
        <dbReference type="SAM" id="Phobius"/>
    </source>
</evidence>
<dbReference type="AlphaFoldDB" id="A0AAV1CSK4"/>
<name>A0AAV1CSK4_OLDCO</name>
<keyword evidence="19" id="KW-1185">Reference proteome</keyword>
<dbReference type="InterPro" id="IPR007867">
    <property type="entry name" value="GMC_OxRtase_C"/>
</dbReference>
<evidence type="ECO:0000256" key="6">
    <source>
        <dbReference type="ARBA" id="ARBA00023098"/>
    </source>
</evidence>
<comment type="cofactor">
    <cofactor evidence="1">
        <name>FAD</name>
        <dbReference type="ChEBI" id="CHEBI:57692"/>
    </cofactor>
</comment>
<keyword evidence="15" id="KW-0812">Transmembrane</keyword>
<evidence type="ECO:0000256" key="3">
    <source>
        <dbReference type="ARBA" id="ARBA00022630"/>
    </source>
</evidence>
<dbReference type="SUPFAM" id="SSF53474">
    <property type="entry name" value="alpha/beta-Hydrolases"/>
    <property type="match status" value="1"/>
</dbReference>
<keyword evidence="9" id="KW-0413">Isomerase</keyword>
<keyword evidence="6" id="KW-0443">Lipid metabolism</keyword>
<feature type="domain" description="Glucose-methanol-choline oxidoreductase C-terminal" evidence="17">
    <location>
        <begin position="461"/>
        <end position="530"/>
    </location>
</feature>
<sequence length="1181" mass="131102">MENNTGFPSQTELRYDAVVIGSGYGGSVAACRMSMAGLKVCLLEKGRKWEAHDFPSNPLQMLSAVRMENRNLRLSLGPQNALYQIYVQDDSLAAMACGLGGGSLVNAGVMMPTPPRARRNPKWPSEWERDWEVCEASASEMLRIQNVPTNFQNAKIMNKVASEDLGLMSQNPVKLSVNFEIDDDDQSFGSKKSELRFDNCQACGNCLSGCPYNAKNSADKTYLVSAVQAGCDIRTECEVQYIVRNPDDTCDAEEALSGKKKSRWLVFLNEFDYIQSDFVTLSAGVFGTTKILFQSQLRGLTLSQKLGFGLSCNGNNVAYVTRSTAPLNAKGLERKILSDVPFRERPGPSISSSYISSLGFTIQSAVIPKSFPVLLFKGITTYGWPVGNCFLPEMLYKFKHLFSDNSQDMVLNAMGYDDSDGKLTFQKETNEICFQPATDPLLPRKIGTFQKLTKKLGGVLFMSRYRSTSVHLLGGCCASSDASKGVCNQNGQVFDTRSPTSVHPGLYVSDASLLPCSVGVNPSLTIATAAEHVSKKLVRDALDFRNKDANLTSGMFYEKLGTIPSGKLQGEKGSAVFFNETLNGHIAGLPCHAYLKVKLDSESFDSRNAKMANSSSFRVGKVSGYITCKAVEMDRLHVIDGEVDLCQVDSKTPYTQYMHYHLLLAASSGSRYAVVGKKIMNPFFPVLYAWKESTTLHLEFRKVTNNESREVLPCLKGKLHISLFGLLATLISLRGRQKLEFLSVLLQSLFRTYISQIPRGCHEVFSASDLNHFSYPIDTLHEIETEDGSRITCRQWKSNFGSERDEGRIKPFPVLLINGYAYESYCLPTEKKDLIRTFLQEGHETWLLQSRLHPLASSKDASVEDIGRFDVPAAINRIIELNGTSTKVHVVAHCVGGLAMHIALMGGHVSCKRIASISCTNSSMFFKLTFWSRVKLWLPLIPISMAILGKDRSVPLLQTEKASTRQKLIKSIARAIPRYERCTCDECEVISGIFGNAFWHQNVSPKLHYWLNKETQPRLPMSAFLHLRKICSAGFIVDTNGNNTYLIHPERMALPTLYLSGGRTLLATPQTSFLANKFMRLHQPGFRHERVVVDGFGHSDLLIGEDSSNKVFPHILSHVGLAEKENGTSVSTMNKEYSKDALSWAEDPYQDPEGGLLNVFSLLSIIFCILLAVVLVYLLPF</sequence>
<evidence type="ECO:0000313" key="18">
    <source>
        <dbReference type="EMBL" id="CAI9097689.1"/>
    </source>
</evidence>
<dbReference type="InterPro" id="IPR052542">
    <property type="entry name" value="Cholesterol_Oxidase"/>
</dbReference>
<evidence type="ECO:0000256" key="8">
    <source>
        <dbReference type="ARBA" id="ARBA00023221"/>
    </source>
</evidence>
<evidence type="ECO:0000256" key="1">
    <source>
        <dbReference type="ARBA" id="ARBA00001974"/>
    </source>
</evidence>
<dbReference type="GO" id="GO:0008203">
    <property type="term" value="P:cholesterol metabolic process"/>
    <property type="evidence" value="ECO:0007669"/>
    <property type="project" value="UniProtKB-KW"/>
</dbReference>
<dbReference type="EC" id="1.1.3.6" evidence="12"/>
<keyword evidence="2" id="KW-0153">Cholesterol metabolism</keyword>
<comment type="pathway">
    <text evidence="11">Steroid metabolism; cholesterol degradation.</text>
</comment>
<evidence type="ECO:0000256" key="13">
    <source>
        <dbReference type="ARBA" id="ARBA00049744"/>
    </source>
</evidence>
<dbReference type="EC" id="5.3.3.1" evidence="10"/>
<evidence type="ECO:0000256" key="4">
    <source>
        <dbReference type="ARBA" id="ARBA00022827"/>
    </source>
</evidence>
<dbReference type="Gene3D" id="3.40.50.1820">
    <property type="entry name" value="alpha/beta hydrolase"/>
    <property type="match status" value="1"/>
</dbReference>
<keyword evidence="15" id="KW-1133">Transmembrane helix</keyword>
<gene>
    <name evidence="18" type="ORF">OLC1_LOCUS8113</name>
</gene>
<dbReference type="GO" id="GO:0016995">
    <property type="term" value="F:cholesterol oxidase activity"/>
    <property type="evidence" value="ECO:0007669"/>
    <property type="project" value="UniProtKB-EC"/>
</dbReference>
<reference evidence="18" key="1">
    <citation type="submission" date="2023-03" db="EMBL/GenBank/DDBJ databases">
        <authorList>
            <person name="Julca I."/>
        </authorList>
    </citation>
    <scope>NUCLEOTIDE SEQUENCE</scope>
</reference>
<keyword evidence="8" id="KW-0753">Steroid metabolism</keyword>
<protein>
    <recommendedName>
        <fullName evidence="13">Cholesterol oxidase</fullName>
        <ecNumber evidence="12">1.1.3.6</ecNumber>
        <ecNumber evidence="10">5.3.3.1</ecNumber>
    </recommendedName>
    <alternativeName>
        <fullName evidence="14">Cholesterol isomerase</fullName>
    </alternativeName>
</protein>
<keyword evidence="7" id="KW-1207">Sterol metabolism</keyword>
<dbReference type="Pfam" id="PF00732">
    <property type="entry name" value="GMC_oxred_N"/>
    <property type="match status" value="1"/>
</dbReference>
<dbReference type="SUPFAM" id="SSF51905">
    <property type="entry name" value="FAD/NAD(P)-binding domain"/>
    <property type="match status" value="1"/>
</dbReference>
<dbReference type="PANTHER" id="PTHR47470">
    <property type="entry name" value="CHOLESTEROL OXIDASE"/>
    <property type="match status" value="1"/>
</dbReference>
<accession>A0AAV1CSK4</accession>
<feature type="transmembrane region" description="Helical" evidence="15">
    <location>
        <begin position="1156"/>
        <end position="1179"/>
    </location>
</feature>
<evidence type="ECO:0000256" key="11">
    <source>
        <dbReference type="ARBA" id="ARBA00049645"/>
    </source>
</evidence>
<dbReference type="GO" id="GO:0004769">
    <property type="term" value="F:steroid Delta-isomerase activity"/>
    <property type="evidence" value="ECO:0007669"/>
    <property type="project" value="UniProtKB-EC"/>
</dbReference>